<dbReference type="AlphaFoldDB" id="A0A895YNS2"/>
<proteinExistence type="predicted"/>
<keyword evidence="2" id="KW-1185">Reference proteome</keyword>
<evidence type="ECO:0000313" key="2">
    <source>
        <dbReference type="Proteomes" id="UP000662857"/>
    </source>
</evidence>
<dbReference type="EMBL" id="CP070499">
    <property type="protein sequence ID" value="QSB15588.1"/>
    <property type="molecule type" value="Genomic_DNA"/>
</dbReference>
<evidence type="ECO:0000313" key="1">
    <source>
        <dbReference type="EMBL" id="QSB15588.1"/>
    </source>
</evidence>
<reference evidence="1" key="1">
    <citation type="submission" date="2021-02" db="EMBL/GenBank/DDBJ databases">
        <title>Natrosporangium hydrolyticum gen. nov., sp. nov, a haloalkaliphilic actinobacterium from a soda solonchak soil.</title>
        <authorList>
            <person name="Sorokin D.Y."/>
            <person name="Khijniak T.V."/>
            <person name="Zakharycheva A.P."/>
            <person name="Boueva O.V."/>
            <person name="Ariskina E.V."/>
            <person name="Hahnke R.L."/>
            <person name="Bunk B."/>
            <person name="Sproer C."/>
            <person name="Schumann P."/>
            <person name="Evtushenko L.I."/>
            <person name="Kublanov I.V."/>
        </authorList>
    </citation>
    <scope>NUCLEOTIDE SEQUENCE</scope>
    <source>
        <strain evidence="1">DSM 106523</strain>
    </source>
</reference>
<accession>A0A895YNS2</accession>
<dbReference type="Proteomes" id="UP000662857">
    <property type="component" value="Chromosome"/>
</dbReference>
<sequence>MKSAVTREQVLGFRARVQHLDRAAGTSEPLAPAVLDLGVQETGPDGGRWALAIRGVDPAAIPEDELILLWTIRGAPHWYRRRDLARVAAAVAPFSDADAGKRIYDASKPLREAGIDNLTALDAVAAAMRTVVTKPMVKGEVSTRLTALMDPPYLRFCRPCDTTHLYEMPFRLAAVRAGLQLTPNTSPPVLAPIRRFSPAAEPGPDHDVIRGYLRLLGPATPKHVADYLDAPVKEVRGRWPDDVTEVTVAGERRWLLTEDVPKLAAGPVTLTRLLGPFDLFLQAKDRSLLVEQPARSKTLWPVLGRPGAVLVDGDIVGVWRPRQSSGTLNVQLDLWRRVSAQARAAIEEQAERLADYRGVTLGSVLSDVV</sequence>
<protein>
    <submittedName>
        <fullName evidence="1">AlkZ family DNA glycosylase</fullName>
    </submittedName>
</protein>
<dbReference type="InterPro" id="IPR009351">
    <property type="entry name" value="AlkZ-like"/>
</dbReference>
<dbReference type="KEGG" id="nhy:JQS43_04350"/>
<gene>
    <name evidence="1" type="ORF">JQS43_04350</name>
</gene>
<dbReference type="RefSeq" id="WP_239677767.1">
    <property type="nucleotide sequence ID" value="NZ_CP070499.1"/>
</dbReference>
<organism evidence="1 2">
    <name type="scientific">Natronosporangium hydrolyticum</name>
    <dbReference type="NCBI Taxonomy" id="2811111"/>
    <lineage>
        <taxon>Bacteria</taxon>
        <taxon>Bacillati</taxon>
        <taxon>Actinomycetota</taxon>
        <taxon>Actinomycetes</taxon>
        <taxon>Micromonosporales</taxon>
        <taxon>Micromonosporaceae</taxon>
        <taxon>Natronosporangium</taxon>
    </lineage>
</organism>
<dbReference type="Pfam" id="PF06224">
    <property type="entry name" value="AlkZ-like"/>
    <property type="match status" value="1"/>
</dbReference>
<dbReference type="PANTHER" id="PTHR38479">
    <property type="entry name" value="LMO0824 PROTEIN"/>
    <property type="match status" value="1"/>
</dbReference>
<dbReference type="PANTHER" id="PTHR38479:SF2">
    <property type="entry name" value="WINGED HELIX DNA-BINDING DOMAIN-CONTAINING PROTEIN"/>
    <property type="match status" value="1"/>
</dbReference>
<name>A0A895YNS2_9ACTN</name>